<dbReference type="AlphaFoldDB" id="A0A839UJD7"/>
<comment type="caution">
    <text evidence="1">The sequence shown here is derived from an EMBL/GenBank/DDBJ whole genome shotgun (WGS) entry which is preliminary data.</text>
</comment>
<protein>
    <submittedName>
        <fullName evidence="1">Uncharacterized protein</fullName>
    </submittedName>
</protein>
<keyword evidence="2" id="KW-1185">Reference proteome</keyword>
<dbReference type="Proteomes" id="UP000554520">
    <property type="component" value="Unassembled WGS sequence"/>
</dbReference>
<gene>
    <name evidence="1" type="ORF">FHS21_006341</name>
</gene>
<dbReference type="EMBL" id="JACHXN010000048">
    <property type="protein sequence ID" value="MBB3149884.1"/>
    <property type="molecule type" value="Genomic_DNA"/>
</dbReference>
<accession>A0A839UJD7</accession>
<evidence type="ECO:0000313" key="2">
    <source>
        <dbReference type="Proteomes" id="UP000554520"/>
    </source>
</evidence>
<sequence>MIIRNIKHNKEYKVFGVAVYSNVTWDLPKRIVFYVADDKTMNAGELTVYQSQLPRKCRIARSSFCLVLS</sequence>
<reference evidence="1 2" key="1">
    <citation type="submission" date="2020-08" db="EMBL/GenBank/DDBJ databases">
        <title>Genomic Encyclopedia of Type Strains, Phase III (KMG-III): the genomes of soil and plant-associated and newly described type strains.</title>
        <authorList>
            <person name="Whitman W."/>
        </authorList>
    </citation>
    <scope>NUCLEOTIDE SEQUENCE [LARGE SCALE GENOMIC DNA]</scope>
    <source>
        <strain evidence="1 2">CECT 7015</strain>
    </source>
</reference>
<evidence type="ECO:0000313" key="1">
    <source>
        <dbReference type="EMBL" id="MBB3149884.1"/>
    </source>
</evidence>
<proteinExistence type="predicted"/>
<name>A0A839UJD7_9HYPH</name>
<organism evidence="1 2">
    <name type="scientific">Phyllobacterium trifolii</name>
    <dbReference type="NCBI Taxonomy" id="300193"/>
    <lineage>
        <taxon>Bacteria</taxon>
        <taxon>Pseudomonadati</taxon>
        <taxon>Pseudomonadota</taxon>
        <taxon>Alphaproteobacteria</taxon>
        <taxon>Hyphomicrobiales</taxon>
        <taxon>Phyllobacteriaceae</taxon>
        <taxon>Phyllobacterium</taxon>
    </lineage>
</organism>